<feature type="region of interest" description="Disordered" evidence="1">
    <location>
        <begin position="199"/>
        <end position="226"/>
    </location>
</feature>
<dbReference type="HOGENOM" id="CLU_802000_0_0_1"/>
<dbReference type="GeneID" id="19319288"/>
<name>A0A061H3V8_9BASI</name>
<gene>
    <name evidence="2" type="ORF">PFL1_05191</name>
</gene>
<feature type="compositionally biased region" description="Polar residues" evidence="1">
    <location>
        <begin position="169"/>
        <end position="180"/>
    </location>
</feature>
<dbReference type="KEGG" id="pfp:PFL1_05191"/>
<dbReference type="AlphaFoldDB" id="A0A061H3V8"/>
<feature type="region of interest" description="Disordered" evidence="1">
    <location>
        <begin position="1"/>
        <end position="185"/>
    </location>
</feature>
<feature type="compositionally biased region" description="Basic and acidic residues" evidence="1">
    <location>
        <begin position="26"/>
        <end position="39"/>
    </location>
</feature>
<sequence length="346" mass="37402">MASTKEGPIEGASKQEQLYRHPNARKTPEAEPRDAKSTDEGFASPQEAPSRASQSTPACSDTVWDPIHALSRRSRSDTDDFFSPLLQLDQEPGSAHSSGPLDYADTFARSESDPIHSTQPEEQARAAGVIGKPPGTEQHSDFGPRQRSLAFPSYSASDAGRGRVEPTAKGQSSPTGLSSETSEDLRRLFSPAGRGFTEALEQSSWRKGPVGPVGTHPWSRDPSLAEPPRPLLSMPGPRIHPEVLGTFLGTHMPRTDPHSSGSSSSIIDPFDFSRGGRSRRNTGCSDSLGSFGKSSPTLLHPPIYRPTYVDKEVQTEDSAIIDEANRIRGIIELRQARSDMHLVGSV</sequence>
<proteinExistence type="predicted"/>
<dbReference type="RefSeq" id="XP_007880911.1">
    <property type="nucleotide sequence ID" value="XM_007882720.1"/>
</dbReference>
<organism evidence="2 3">
    <name type="scientific">Pseudozyma flocculosa PF-1</name>
    <dbReference type="NCBI Taxonomy" id="1277687"/>
    <lineage>
        <taxon>Eukaryota</taxon>
        <taxon>Fungi</taxon>
        <taxon>Dikarya</taxon>
        <taxon>Basidiomycota</taxon>
        <taxon>Ustilaginomycotina</taxon>
        <taxon>Ustilaginomycetes</taxon>
        <taxon>Ustilaginales</taxon>
        <taxon>Ustilaginaceae</taxon>
        <taxon>Pseudozyma</taxon>
    </lineage>
</organism>
<reference evidence="2 3" key="1">
    <citation type="journal article" date="2013" name="Plant Cell">
        <title>The transition from a phytopathogenic smut ancestor to an anamorphic biocontrol agent deciphered by comparative whole-genome analysis.</title>
        <authorList>
            <person name="Lefebvre F."/>
            <person name="Joly D.L."/>
            <person name="Labbe C."/>
            <person name="Teichmann B."/>
            <person name="Linning R."/>
            <person name="Belzile F."/>
            <person name="Bakkeren G."/>
            <person name="Belanger R.R."/>
        </authorList>
    </citation>
    <scope>NUCLEOTIDE SEQUENCE [LARGE SCALE GENOMIC DNA]</scope>
    <source>
        <strain evidence="2 3">PF-1</strain>
    </source>
</reference>
<protein>
    <submittedName>
        <fullName evidence="2">Uncharacterized protein</fullName>
    </submittedName>
</protein>
<dbReference type="EMBL" id="KE361640">
    <property type="protein sequence ID" value="EPQ27268.1"/>
    <property type="molecule type" value="Genomic_DNA"/>
</dbReference>
<evidence type="ECO:0000313" key="2">
    <source>
        <dbReference type="EMBL" id="EPQ27268.1"/>
    </source>
</evidence>
<feature type="compositionally biased region" description="Polar residues" evidence="1">
    <location>
        <begin position="281"/>
        <end position="296"/>
    </location>
</feature>
<accession>A0A061H3V8</accession>
<dbReference type="Proteomes" id="UP000053664">
    <property type="component" value="Unassembled WGS sequence"/>
</dbReference>
<feature type="region of interest" description="Disordered" evidence="1">
    <location>
        <begin position="251"/>
        <end position="296"/>
    </location>
</feature>
<evidence type="ECO:0000313" key="3">
    <source>
        <dbReference type="Proteomes" id="UP000053664"/>
    </source>
</evidence>
<evidence type="ECO:0000256" key="1">
    <source>
        <dbReference type="SAM" id="MobiDB-lite"/>
    </source>
</evidence>